<evidence type="ECO:0000313" key="7">
    <source>
        <dbReference type="EMBL" id="CAA2967596.1"/>
    </source>
</evidence>
<dbReference type="EMBL" id="CACTIH010001887">
    <property type="protein sequence ID" value="CAA2967596.1"/>
    <property type="molecule type" value="Genomic_DNA"/>
</dbReference>
<gene>
    <name evidence="7" type="ORF">OLEA9_A102007</name>
</gene>
<comment type="caution">
    <text evidence="7">The sequence shown here is derived from an EMBL/GenBank/DDBJ whole genome shotgun (WGS) entry which is preliminary data.</text>
</comment>
<keyword evidence="1 5" id="KW-0732">Signal</keyword>
<evidence type="ECO:0000313" key="8">
    <source>
        <dbReference type="Proteomes" id="UP000594638"/>
    </source>
</evidence>
<dbReference type="GO" id="GO:0006491">
    <property type="term" value="P:N-glycan processing"/>
    <property type="evidence" value="ECO:0007669"/>
    <property type="project" value="TreeGrafter"/>
</dbReference>
<dbReference type="PANTHER" id="PTHR22762:SF54">
    <property type="entry name" value="BCDNA.GH04962"/>
    <property type="match status" value="1"/>
</dbReference>
<feature type="signal peptide" evidence="5">
    <location>
        <begin position="1"/>
        <end position="20"/>
    </location>
</feature>
<dbReference type="InterPro" id="IPR011013">
    <property type="entry name" value="Gal_mutarotase_sf_dom"/>
</dbReference>
<dbReference type="GO" id="GO:0090599">
    <property type="term" value="F:alpha-glucosidase activity"/>
    <property type="evidence" value="ECO:0007669"/>
    <property type="project" value="TreeGrafter"/>
</dbReference>
<sequence>MKLNLYNFLLFLLFINSVFSWKKDEFRNCNQTPFCKRARSRKPGACSLIATDVSIFDGDLIAKLVPNDKVQENIHNQENPIVKPLVLTISAYQDGVLRLKIDEDQSLSPRKKRFQVPDVIVPEFLNKKLWLQKLKTEKSEDGLGILSVVYLSDGYEGVIRHDPFEVFARETGKNGKRVLSLNSNGLFDFEQLREKKGEHENWEERFRSHTDTRPYGPQSISFDVSFYDADFVFGIPEHATSLALKPTRGPGVEDSEPYRLFNLDVFEYIADSPFGLYGSIPFYDFPREVTRELWVFLVECC</sequence>
<dbReference type="InterPro" id="IPR025887">
    <property type="entry name" value="Glyco_hydro_31_N_dom"/>
</dbReference>
<keyword evidence="3" id="KW-0325">Glycoprotein</keyword>
<dbReference type="Pfam" id="PF13802">
    <property type="entry name" value="Gal_mutarotas_2"/>
    <property type="match status" value="1"/>
</dbReference>
<reference evidence="7 8" key="1">
    <citation type="submission" date="2019-12" db="EMBL/GenBank/DDBJ databases">
        <authorList>
            <person name="Alioto T."/>
            <person name="Alioto T."/>
            <person name="Gomez Garrido J."/>
        </authorList>
    </citation>
    <scope>NUCLEOTIDE SEQUENCE [LARGE SCALE GENOMIC DNA]</scope>
</reference>
<dbReference type="SUPFAM" id="SSF74650">
    <property type="entry name" value="Galactose mutarotase-like"/>
    <property type="match status" value="1"/>
</dbReference>
<evidence type="ECO:0000256" key="5">
    <source>
        <dbReference type="SAM" id="SignalP"/>
    </source>
</evidence>
<dbReference type="PANTHER" id="PTHR22762">
    <property type="entry name" value="ALPHA-GLUCOSIDASE"/>
    <property type="match status" value="1"/>
</dbReference>
<dbReference type="Proteomes" id="UP000594638">
    <property type="component" value="Unassembled WGS sequence"/>
</dbReference>
<dbReference type="CDD" id="cd14752">
    <property type="entry name" value="GH31_N"/>
    <property type="match status" value="1"/>
</dbReference>
<dbReference type="GO" id="GO:0005975">
    <property type="term" value="P:carbohydrate metabolic process"/>
    <property type="evidence" value="ECO:0007669"/>
    <property type="project" value="InterPro"/>
</dbReference>
<organism evidence="7 8">
    <name type="scientific">Olea europaea subsp. europaea</name>
    <dbReference type="NCBI Taxonomy" id="158383"/>
    <lineage>
        <taxon>Eukaryota</taxon>
        <taxon>Viridiplantae</taxon>
        <taxon>Streptophyta</taxon>
        <taxon>Embryophyta</taxon>
        <taxon>Tracheophyta</taxon>
        <taxon>Spermatophyta</taxon>
        <taxon>Magnoliopsida</taxon>
        <taxon>eudicotyledons</taxon>
        <taxon>Gunneridae</taxon>
        <taxon>Pentapetalae</taxon>
        <taxon>asterids</taxon>
        <taxon>lamiids</taxon>
        <taxon>Lamiales</taxon>
        <taxon>Oleaceae</taxon>
        <taxon>Oleeae</taxon>
        <taxon>Olea</taxon>
    </lineage>
</organism>
<keyword evidence="8" id="KW-1185">Reference proteome</keyword>
<feature type="chain" id="PRO_5035877644" evidence="5">
    <location>
        <begin position="21"/>
        <end position="301"/>
    </location>
</feature>
<evidence type="ECO:0000256" key="4">
    <source>
        <dbReference type="ARBA" id="ARBA00023295"/>
    </source>
</evidence>
<dbReference type="OrthoDB" id="3237269at2759"/>
<feature type="domain" description="Glycoside hydrolase family 31 N-terminal" evidence="6">
    <location>
        <begin position="87"/>
        <end position="283"/>
    </location>
</feature>
<proteinExistence type="predicted"/>
<protein>
    <submittedName>
        <fullName evidence="7">Probable glucan 1,3-alpha-glucosidase</fullName>
    </submittedName>
</protein>
<evidence type="ECO:0000259" key="6">
    <source>
        <dbReference type="Pfam" id="PF13802"/>
    </source>
</evidence>
<keyword evidence="2" id="KW-0378">Hydrolase</keyword>
<name>A0A8S0QRP0_OLEEU</name>
<dbReference type="Gramene" id="OE9A102007T1">
    <property type="protein sequence ID" value="OE9A102007C1"/>
    <property type="gene ID" value="OE9A102007"/>
</dbReference>
<dbReference type="Gene3D" id="2.60.40.1760">
    <property type="entry name" value="glycosyl hydrolase (family 31)"/>
    <property type="match status" value="1"/>
</dbReference>
<keyword evidence="4" id="KW-0326">Glycosidase</keyword>
<dbReference type="GO" id="GO:0030246">
    <property type="term" value="F:carbohydrate binding"/>
    <property type="evidence" value="ECO:0007669"/>
    <property type="project" value="InterPro"/>
</dbReference>
<dbReference type="AlphaFoldDB" id="A0A8S0QRP0"/>
<accession>A0A8S0QRP0</accession>
<evidence type="ECO:0000256" key="2">
    <source>
        <dbReference type="ARBA" id="ARBA00022801"/>
    </source>
</evidence>
<evidence type="ECO:0000256" key="3">
    <source>
        <dbReference type="ARBA" id="ARBA00023180"/>
    </source>
</evidence>
<evidence type="ECO:0000256" key="1">
    <source>
        <dbReference type="ARBA" id="ARBA00022729"/>
    </source>
</evidence>